<keyword evidence="1" id="KW-0812">Transmembrane</keyword>
<feature type="transmembrane region" description="Helical" evidence="1">
    <location>
        <begin position="51"/>
        <end position="68"/>
    </location>
</feature>
<keyword evidence="1" id="KW-1133">Transmembrane helix</keyword>
<proteinExistence type="predicted"/>
<evidence type="ECO:0000256" key="1">
    <source>
        <dbReference type="SAM" id="Phobius"/>
    </source>
</evidence>
<dbReference type="EMBL" id="MT143492">
    <property type="protein sequence ID" value="QJA97424.1"/>
    <property type="molecule type" value="Genomic_DNA"/>
</dbReference>
<evidence type="ECO:0000313" key="2">
    <source>
        <dbReference type="EMBL" id="QJA97424.1"/>
    </source>
</evidence>
<gene>
    <name evidence="2" type="ORF">MM415B06276_0011</name>
</gene>
<protein>
    <submittedName>
        <fullName evidence="2">Uncharacterized protein</fullName>
    </submittedName>
</protein>
<accession>A0A6M3LV26</accession>
<reference evidence="2" key="1">
    <citation type="submission" date="2020-03" db="EMBL/GenBank/DDBJ databases">
        <title>The deep terrestrial virosphere.</title>
        <authorList>
            <person name="Holmfeldt K."/>
            <person name="Nilsson E."/>
            <person name="Simone D."/>
            <person name="Lopez-Fernandez M."/>
            <person name="Wu X."/>
            <person name="de Brujin I."/>
            <person name="Lundin D."/>
            <person name="Andersson A."/>
            <person name="Bertilsson S."/>
            <person name="Dopson M."/>
        </authorList>
    </citation>
    <scope>NUCLEOTIDE SEQUENCE</scope>
    <source>
        <strain evidence="2">MM415B06276</strain>
    </source>
</reference>
<name>A0A6M3LV26_9ZZZZ</name>
<dbReference type="AlphaFoldDB" id="A0A6M3LV26"/>
<sequence>MIYTSLGTQVSQDWMPLALANGIEWSNLRAGKKDRFDNLYRIGDGRRINRSLWFVGAVVGLFYWPPWMGKKRK</sequence>
<organism evidence="2">
    <name type="scientific">viral metagenome</name>
    <dbReference type="NCBI Taxonomy" id="1070528"/>
    <lineage>
        <taxon>unclassified sequences</taxon>
        <taxon>metagenomes</taxon>
        <taxon>organismal metagenomes</taxon>
    </lineage>
</organism>
<keyword evidence="1" id="KW-0472">Membrane</keyword>